<evidence type="ECO:0000256" key="7">
    <source>
        <dbReference type="ARBA" id="ARBA00023136"/>
    </source>
</evidence>
<evidence type="ECO:0000256" key="2">
    <source>
        <dbReference type="ARBA" id="ARBA00022448"/>
    </source>
</evidence>
<sequence>MSTPATTYAHAPQSGSRLPEKFGGAVLSAYLVLFVIFLLSPIVIVVMTSFTPGDAVEVSFAGVSLRWYRRLLEYRPFTDSLITSLVIAALATVLAILFAVPAALGIADARSRIAHALTSFLLSPIAVPPLVVGLSSLYYLAGLGIGNPFVALLITHTCVSVPYVLRTTIAACRNLNPGYGEAASVLGASVWQRFVHITLPLISPGIFAGALFSVLISLDNLGVSYFFGNATTTTLPVVMLSYLQNQFDPSIAAISTVQMLIAIVLLLAVERLFGLRTLNA</sequence>
<dbReference type="AlphaFoldDB" id="A0A5E4V314"/>
<feature type="transmembrane region" description="Helical" evidence="8">
    <location>
        <begin position="222"/>
        <end position="243"/>
    </location>
</feature>
<evidence type="ECO:0000256" key="6">
    <source>
        <dbReference type="ARBA" id="ARBA00022989"/>
    </source>
</evidence>
<feature type="transmembrane region" description="Helical" evidence="8">
    <location>
        <begin position="27"/>
        <end position="50"/>
    </location>
</feature>
<dbReference type="GO" id="GO:0005886">
    <property type="term" value="C:plasma membrane"/>
    <property type="evidence" value="ECO:0007669"/>
    <property type="project" value="UniProtKB-SubCell"/>
</dbReference>
<feature type="transmembrane region" description="Helical" evidence="8">
    <location>
        <begin position="81"/>
        <end position="104"/>
    </location>
</feature>
<evidence type="ECO:0000256" key="1">
    <source>
        <dbReference type="ARBA" id="ARBA00004429"/>
    </source>
</evidence>
<evidence type="ECO:0000259" key="9">
    <source>
        <dbReference type="PROSITE" id="PS50928"/>
    </source>
</evidence>
<dbReference type="PANTHER" id="PTHR43357:SF4">
    <property type="entry name" value="INNER MEMBRANE ABC TRANSPORTER PERMEASE PROTEIN YDCV"/>
    <property type="match status" value="1"/>
</dbReference>
<dbReference type="InterPro" id="IPR000515">
    <property type="entry name" value="MetI-like"/>
</dbReference>
<dbReference type="RefSeq" id="WP_150585129.1">
    <property type="nucleotide sequence ID" value="NZ_CABPSE010000007.1"/>
</dbReference>
<protein>
    <submittedName>
        <fullName evidence="10">ABC transporter permease</fullName>
    </submittedName>
</protein>
<keyword evidence="2 8" id="KW-0813">Transport</keyword>
<evidence type="ECO:0000256" key="8">
    <source>
        <dbReference type="RuleBase" id="RU363032"/>
    </source>
</evidence>
<evidence type="ECO:0000256" key="4">
    <source>
        <dbReference type="ARBA" id="ARBA00022519"/>
    </source>
</evidence>
<keyword evidence="7 8" id="KW-0472">Membrane</keyword>
<evidence type="ECO:0000313" key="11">
    <source>
        <dbReference type="Proteomes" id="UP000383971"/>
    </source>
</evidence>
<organism evidence="10 11">
    <name type="scientific">Pandoraea communis</name>
    <dbReference type="NCBI Taxonomy" id="2508297"/>
    <lineage>
        <taxon>Bacteria</taxon>
        <taxon>Pseudomonadati</taxon>
        <taxon>Pseudomonadota</taxon>
        <taxon>Betaproteobacteria</taxon>
        <taxon>Burkholderiales</taxon>
        <taxon>Burkholderiaceae</taxon>
        <taxon>Pandoraea</taxon>
    </lineage>
</organism>
<keyword evidence="4" id="KW-0997">Cell inner membrane</keyword>
<gene>
    <name evidence="10" type="ORF">PCO31111_02433</name>
</gene>
<name>A0A5E4V314_9BURK</name>
<comment type="similarity">
    <text evidence="8">Belongs to the binding-protein-dependent transport system permease family.</text>
</comment>
<feature type="transmembrane region" description="Helical" evidence="8">
    <location>
        <begin position="250"/>
        <end position="269"/>
    </location>
</feature>
<dbReference type="PANTHER" id="PTHR43357">
    <property type="entry name" value="INNER MEMBRANE ABC TRANSPORTER PERMEASE PROTEIN YDCV"/>
    <property type="match status" value="1"/>
</dbReference>
<dbReference type="Pfam" id="PF00528">
    <property type="entry name" value="BPD_transp_1"/>
    <property type="match status" value="1"/>
</dbReference>
<feature type="transmembrane region" description="Helical" evidence="8">
    <location>
        <begin position="194"/>
        <end position="216"/>
    </location>
</feature>
<dbReference type="GO" id="GO:0055085">
    <property type="term" value="P:transmembrane transport"/>
    <property type="evidence" value="ECO:0007669"/>
    <property type="project" value="InterPro"/>
</dbReference>
<proteinExistence type="inferred from homology"/>
<dbReference type="SUPFAM" id="SSF161098">
    <property type="entry name" value="MetI-like"/>
    <property type="match status" value="1"/>
</dbReference>
<feature type="transmembrane region" description="Helical" evidence="8">
    <location>
        <begin position="116"/>
        <end position="139"/>
    </location>
</feature>
<dbReference type="PROSITE" id="PS50928">
    <property type="entry name" value="ABC_TM1"/>
    <property type="match status" value="1"/>
</dbReference>
<keyword evidence="5 8" id="KW-0812">Transmembrane</keyword>
<dbReference type="Gene3D" id="1.10.3720.10">
    <property type="entry name" value="MetI-like"/>
    <property type="match status" value="1"/>
</dbReference>
<keyword evidence="11" id="KW-1185">Reference proteome</keyword>
<dbReference type="InterPro" id="IPR035906">
    <property type="entry name" value="MetI-like_sf"/>
</dbReference>
<comment type="subcellular location">
    <subcellularLocation>
        <location evidence="1">Cell inner membrane</location>
        <topology evidence="1">Multi-pass membrane protein</topology>
    </subcellularLocation>
    <subcellularLocation>
        <location evidence="8">Cell membrane</location>
        <topology evidence="8">Multi-pass membrane protein</topology>
    </subcellularLocation>
</comment>
<evidence type="ECO:0000313" key="10">
    <source>
        <dbReference type="EMBL" id="VVE06627.1"/>
    </source>
</evidence>
<evidence type="ECO:0000256" key="5">
    <source>
        <dbReference type="ARBA" id="ARBA00022692"/>
    </source>
</evidence>
<feature type="domain" description="ABC transmembrane type-1" evidence="9">
    <location>
        <begin position="81"/>
        <end position="269"/>
    </location>
</feature>
<evidence type="ECO:0000256" key="3">
    <source>
        <dbReference type="ARBA" id="ARBA00022475"/>
    </source>
</evidence>
<dbReference type="EMBL" id="CABPSE010000007">
    <property type="protein sequence ID" value="VVE06627.1"/>
    <property type="molecule type" value="Genomic_DNA"/>
</dbReference>
<dbReference type="Proteomes" id="UP000383971">
    <property type="component" value="Unassembled WGS sequence"/>
</dbReference>
<keyword evidence="3" id="KW-1003">Cell membrane</keyword>
<dbReference type="CDD" id="cd06261">
    <property type="entry name" value="TM_PBP2"/>
    <property type="match status" value="1"/>
</dbReference>
<reference evidence="10 11" key="1">
    <citation type="submission" date="2019-08" db="EMBL/GenBank/DDBJ databases">
        <authorList>
            <person name="Peeters C."/>
        </authorList>
    </citation>
    <scope>NUCLEOTIDE SEQUENCE [LARGE SCALE GENOMIC DNA]</scope>
    <source>
        <strain evidence="10 11">LMG 31111</strain>
    </source>
</reference>
<keyword evidence="6 8" id="KW-1133">Transmembrane helix</keyword>
<accession>A0A5E4V314</accession>